<feature type="transmembrane region" description="Helical" evidence="1">
    <location>
        <begin position="108"/>
        <end position="126"/>
    </location>
</feature>
<dbReference type="AlphaFoldDB" id="A0A8J8Q4Y8"/>
<name>A0A8J8Q4Y8_9EURY</name>
<feature type="transmembrane region" description="Helical" evidence="1">
    <location>
        <begin position="163"/>
        <end position="181"/>
    </location>
</feature>
<evidence type="ECO:0000313" key="3">
    <source>
        <dbReference type="Proteomes" id="UP000766904"/>
    </source>
</evidence>
<keyword evidence="1" id="KW-0812">Transmembrane</keyword>
<protein>
    <submittedName>
        <fullName evidence="2">Uncharacterized protein</fullName>
    </submittedName>
</protein>
<organism evidence="2 3">
    <name type="scientific">Natronococcus pandeyae</name>
    <dbReference type="NCBI Taxonomy" id="2055836"/>
    <lineage>
        <taxon>Archaea</taxon>
        <taxon>Methanobacteriati</taxon>
        <taxon>Methanobacteriota</taxon>
        <taxon>Stenosarchaea group</taxon>
        <taxon>Halobacteria</taxon>
        <taxon>Halobacteriales</taxon>
        <taxon>Natrialbaceae</taxon>
        <taxon>Natronococcus</taxon>
    </lineage>
</organism>
<keyword evidence="1" id="KW-1133">Transmembrane helix</keyword>
<keyword evidence="3" id="KW-1185">Reference proteome</keyword>
<dbReference type="EMBL" id="PHNJ01000011">
    <property type="protein sequence ID" value="TYL37290.1"/>
    <property type="molecule type" value="Genomic_DNA"/>
</dbReference>
<keyword evidence="1" id="KW-0472">Membrane</keyword>
<proteinExistence type="predicted"/>
<comment type="caution">
    <text evidence="2">The sequence shown here is derived from an EMBL/GenBank/DDBJ whole genome shotgun (WGS) entry which is preliminary data.</text>
</comment>
<feature type="transmembrane region" description="Helical" evidence="1">
    <location>
        <begin position="40"/>
        <end position="63"/>
    </location>
</feature>
<feature type="transmembrane region" description="Helical" evidence="1">
    <location>
        <begin position="7"/>
        <end position="28"/>
    </location>
</feature>
<reference evidence="2" key="1">
    <citation type="submission" date="2017-11" db="EMBL/GenBank/DDBJ databases">
        <authorList>
            <person name="Kajale S.C."/>
            <person name="Sharma A."/>
        </authorList>
    </citation>
    <scope>NUCLEOTIDE SEQUENCE</scope>
    <source>
        <strain evidence="2">LS1_42</strain>
    </source>
</reference>
<evidence type="ECO:0000313" key="2">
    <source>
        <dbReference type="EMBL" id="TYL37290.1"/>
    </source>
</evidence>
<sequence>MERVGFAGFIGCVLFALAVIGLNAYWVATGIGFDSESFTVLIVDLVHTVAYALMVAVLVAASVRYDLAFGRAGQVAYGLLTALVAWAAVDHVAHWVVPSSLYVETGAVYFFGIHLFMATVVGIVLWRTPGVKRLASGLFLIVTPMFFVPAIVMWLGLPSPTAAAFEVPLILGVAVLGYQLWKESDEAFMPTE</sequence>
<dbReference type="Proteomes" id="UP000766904">
    <property type="component" value="Unassembled WGS sequence"/>
</dbReference>
<feature type="transmembrane region" description="Helical" evidence="1">
    <location>
        <begin position="75"/>
        <end position="96"/>
    </location>
</feature>
<accession>A0A8J8Q4Y8</accession>
<gene>
    <name evidence="2" type="ORF">CV102_18510</name>
</gene>
<evidence type="ECO:0000256" key="1">
    <source>
        <dbReference type="SAM" id="Phobius"/>
    </source>
</evidence>
<feature type="transmembrane region" description="Helical" evidence="1">
    <location>
        <begin position="138"/>
        <end position="157"/>
    </location>
</feature>